<keyword evidence="3" id="KW-1185">Reference proteome</keyword>
<dbReference type="Proteomes" id="UP000244940">
    <property type="component" value="Unassembled WGS sequence"/>
</dbReference>
<dbReference type="InterPro" id="IPR009739">
    <property type="entry name" value="LprI-like_N"/>
</dbReference>
<protein>
    <submittedName>
        <fullName evidence="2">DUF1311 domain-containing protein</fullName>
    </submittedName>
</protein>
<evidence type="ECO:0000259" key="1">
    <source>
        <dbReference type="Pfam" id="PF07007"/>
    </source>
</evidence>
<gene>
    <name evidence="2" type="ORF">C4N9_05425</name>
</gene>
<evidence type="ECO:0000313" key="3">
    <source>
        <dbReference type="Proteomes" id="UP000244940"/>
    </source>
</evidence>
<dbReference type="Pfam" id="PF07007">
    <property type="entry name" value="LprI"/>
    <property type="match status" value="1"/>
</dbReference>
<sequence length="177" mass="18742">MPMTRSIPLCPILGALVALVLGGPALAEAPYDGFMGRVPDCVVSAASREDARACIGIGTQACIEGAPDGQTTVGMMQCAQAEADAWDALLNAEYQRARESARQGDAAEGRPEFQNAAQTLLEAQRAWIAFRDANCAMEYARWGSGSMRMTAGASCLLDMTAERTLDLRAYAGGFGDR</sequence>
<organism evidence="2 3">
    <name type="scientific">Pararhodobacter marinus</name>
    <dbReference type="NCBI Taxonomy" id="2184063"/>
    <lineage>
        <taxon>Bacteria</taxon>
        <taxon>Pseudomonadati</taxon>
        <taxon>Pseudomonadota</taxon>
        <taxon>Alphaproteobacteria</taxon>
        <taxon>Rhodobacterales</taxon>
        <taxon>Paracoccaceae</taxon>
        <taxon>Pararhodobacter</taxon>
    </lineage>
</organism>
<evidence type="ECO:0000313" key="2">
    <source>
        <dbReference type="EMBL" id="PWE30143.1"/>
    </source>
</evidence>
<dbReference type="EMBL" id="QEYD01000003">
    <property type="protein sequence ID" value="PWE30143.1"/>
    <property type="molecule type" value="Genomic_DNA"/>
</dbReference>
<accession>A0A2U2CE25</accession>
<comment type="caution">
    <text evidence="2">The sequence shown here is derived from an EMBL/GenBank/DDBJ whole genome shotgun (WGS) entry which is preliminary data.</text>
</comment>
<reference evidence="2 3" key="1">
    <citation type="submission" date="2018-05" db="EMBL/GenBank/DDBJ databases">
        <title>Pararhodobacter marina sp. nov., isolated from deep-sea water of the Indian Ocean.</title>
        <authorList>
            <person name="Lai Q.Sr."/>
            <person name="Liu X."/>
            <person name="Shao Z."/>
        </authorList>
    </citation>
    <scope>NUCLEOTIDE SEQUENCE [LARGE SCALE GENOMIC DNA]</scope>
    <source>
        <strain evidence="2 3">CIC4N-9</strain>
    </source>
</reference>
<name>A0A2U2CE25_9RHOB</name>
<feature type="domain" description="Lysozyme inhibitor LprI-like N-terminal" evidence="1">
    <location>
        <begin position="62"/>
        <end position="167"/>
    </location>
</feature>
<dbReference type="AlphaFoldDB" id="A0A2U2CE25"/>
<dbReference type="OrthoDB" id="7340239at2"/>
<proteinExistence type="predicted"/>
<dbReference type="Gene3D" id="1.20.1270.180">
    <property type="match status" value="1"/>
</dbReference>